<name>A0A6A6MK70_HEVBR</name>
<evidence type="ECO:0000313" key="4">
    <source>
        <dbReference type="Proteomes" id="UP000467840"/>
    </source>
</evidence>
<accession>A0A6A6MK70</accession>
<dbReference type="SUPFAM" id="SSF53474">
    <property type="entry name" value="alpha/beta-Hydrolases"/>
    <property type="match status" value="1"/>
</dbReference>
<keyword evidence="4" id="KW-1185">Reference proteome</keyword>
<sequence length="425" mass="47159">MAANVVNGNFFQGFFGKHSEVKQLKESGNTCMYPVARITPEANALTIENKFLSGLRAGTAVENNGKHTPTMVVIRIEAIAMSLSFKDFALSWHPPPALERHCSANAGHVKEKIRREIVILALNFADEAMASYIKASKLEESYQCSMRQWFVEAVRFDGPIMDIEDWELVIETCITRNPSPAVTLERGLQSIREAVEELRLNHPPSSGILRFQDNVVLFLHGFLETGEDWMSIKKAISGSARCISIDLPGQGGSKMQNCEAKEATLSVEIVAHKFYKVIQGITPGKIVVVGYSMGAMIVLWMALRHVDKINAVIHRKTLIPFVQSPQLIFFESPNLDESLNAPNSSCPLQCGNDLPTCVSEPSPIGPSFNELAVVPYKPIEASLLSAQDRTPINMHSYVKVGRSLEQRKMKNKLISELFDFSPKLS</sequence>
<dbReference type="PANTHER" id="PTHR42916">
    <property type="entry name" value="2-SUCCINYL-5-ENOLPYRUVYL-6-HYDROXY-3-CYCLOHEXENE-1-CARBOXYLATE SYNTHASE"/>
    <property type="match status" value="1"/>
</dbReference>
<organism evidence="3 4">
    <name type="scientific">Hevea brasiliensis</name>
    <name type="common">Para rubber tree</name>
    <name type="synonym">Siphonia brasiliensis</name>
    <dbReference type="NCBI Taxonomy" id="3981"/>
    <lineage>
        <taxon>Eukaryota</taxon>
        <taxon>Viridiplantae</taxon>
        <taxon>Streptophyta</taxon>
        <taxon>Embryophyta</taxon>
        <taxon>Tracheophyta</taxon>
        <taxon>Spermatophyta</taxon>
        <taxon>Magnoliopsida</taxon>
        <taxon>eudicotyledons</taxon>
        <taxon>Gunneridae</taxon>
        <taxon>Pentapetalae</taxon>
        <taxon>rosids</taxon>
        <taxon>fabids</taxon>
        <taxon>Malpighiales</taxon>
        <taxon>Euphorbiaceae</taxon>
        <taxon>Crotonoideae</taxon>
        <taxon>Micrandreae</taxon>
        <taxon>Hevea</taxon>
    </lineage>
</organism>
<proteinExistence type="predicted"/>
<protein>
    <recommendedName>
        <fullName evidence="2">AB hydrolase-1 domain-containing protein</fullName>
    </recommendedName>
</protein>
<dbReference type="GO" id="GO:0016829">
    <property type="term" value="F:lyase activity"/>
    <property type="evidence" value="ECO:0007669"/>
    <property type="project" value="UniProtKB-KW"/>
</dbReference>
<comment type="caution">
    <text evidence="3">The sequence shown here is derived from an EMBL/GenBank/DDBJ whole genome shotgun (WGS) entry which is preliminary data.</text>
</comment>
<evidence type="ECO:0000256" key="1">
    <source>
        <dbReference type="ARBA" id="ARBA00023239"/>
    </source>
</evidence>
<dbReference type="EMBL" id="JAAGAX010000006">
    <property type="protein sequence ID" value="KAF2312768.1"/>
    <property type="molecule type" value="Genomic_DNA"/>
</dbReference>
<gene>
    <name evidence="3" type="ORF">GH714_039983</name>
</gene>
<dbReference type="InterPro" id="IPR000073">
    <property type="entry name" value="AB_hydrolase_1"/>
</dbReference>
<keyword evidence="1" id="KW-0456">Lyase</keyword>
<dbReference type="AlphaFoldDB" id="A0A6A6MK70"/>
<feature type="domain" description="AB hydrolase-1" evidence="2">
    <location>
        <begin position="214"/>
        <end position="317"/>
    </location>
</feature>
<dbReference type="PANTHER" id="PTHR42916:SF1">
    <property type="entry name" value="PROTEIN PHYLLO, CHLOROPLASTIC"/>
    <property type="match status" value="1"/>
</dbReference>
<dbReference type="Gene3D" id="3.40.50.1820">
    <property type="entry name" value="alpha/beta hydrolase"/>
    <property type="match status" value="1"/>
</dbReference>
<dbReference type="Proteomes" id="UP000467840">
    <property type="component" value="Chromosome 14"/>
</dbReference>
<evidence type="ECO:0000259" key="2">
    <source>
        <dbReference type="Pfam" id="PF00561"/>
    </source>
</evidence>
<evidence type="ECO:0000313" key="3">
    <source>
        <dbReference type="EMBL" id="KAF2312768.1"/>
    </source>
</evidence>
<dbReference type="Pfam" id="PF00561">
    <property type="entry name" value="Abhydrolase_1"/>
    <property type="match status" value="1"/>
</dbReference>
<dbReference type="InterPro" id="IPR029058">
    <property type="entry name" value="AB_hydrolase_fold"/>
</dbReference>
<reference evidence="3 4" key="1">
    <citation type="journal article" date="2020" name="Mol. Plant">
        <title>The Chromosome-Based Rubber Tree Genome Provides New Insights into Spurge Genome Evolution and Rubber Biosynthesis.</title>
        <authorList>
            <person name="Liu J."/>
            <person name="Shi C."/>
            <person name="Shi C.C."/>
            <person name="Li W."/>
            <person name="Zhang Q.J."/>
            <person name="Zhang Y."/>
            <person name="Li K."/>
            <person name="Lu H.F."/>
            <person name="Shi C."/>
            <person name="Zhu S.T."/>
            <person name="Xiao Z.Y."/>
            <person name="Nan H."/>
            <person name="Yue Y."/>
            <person name="Zhu X.G."/>
            <person name="Wu Y."/>
            <person name="Hong X.N."/>
            <person name="Fan G.Y."/>
            <person name="Tong Y."/>
            <person name="Zhang D."/>
            <person name="Mao C.L."/>
            <person name="Liu Y.L."/>
            <person name="Hao S.J."/>
            <person name="Liu W.Q."/>
            <person name="Lv M.Q."/>
            <person name="Zhang H.B."/>
            <person name="Liu Y."/>
            <person name="Hu-Tang G.R."/>
            <person name="Wang J.P."/>
            <person name="Wang J.H."/>
            <person name="Sun Y.H."/>
            <person name="Ni S.B."/>
            <person name="Chen W.B."/>
            <person name="Zhang X.C."/>
            <person name="Jiao Y.N."/>
            <person name="Eichler E.E."/>
            <person name="Li G.H."/>
            <person name="Liu X."/>
            <person name="Gao L.Z."/>
        </authorList>
    </citation>
    <scope>NUCLEOTIDE SEQUENCE [LARGE SCALE GENOMIC DNA]</scope>
    <source>
        <strain evidence="4">cv. GT1</strain>
        <tissue evidence="3">Leaf</tissue>
    </source>
</reference>